<feature type="transmembrane region" description="Helical" evidence="5">
    <location>
        <begin position="423"/>
        <end position="445"/>
    </location>
</feature>
<evidence type="ECO:0000313" key="7">
    <source>
        <dbReference type="Proteomes" id="UP000095281"/>
    </source>
</evidence>
<evidence type="ECO:0000259" key="6">
    <source>
        <dbReference type="Pfam" id="PF00324"/>
    </source>
</evidence>
<keyword evidence="2 5" id="KW-0812">Transmembrane</keyword>
<evidence type="ECO:0000256" key="3">
    <source>
        <dbReference type="ARBA" id="ARBA00022989"/>
    </source>
</evidence>
<feature type="transmembrane region" description="Helical" evidence="5">
    <location>
        <begin position="226"/>
        <end position="243"/>
    </location>
</feature>
<feature type="transmembrane region" description="Helical" evidence="5">
    <location>
        <begin position="63"/>
        <end position="88"/>
    </location>
</feature>
<keyword evidence="4 5" id="KW-0472">Membrane</keyword>
<dbReference type="GO" id="GO:0005886">
    <property type="term" value="C:plasma membrane"/>
    <property type="evidence" value="ECO:0007669"/>
    <property type="project" value="TreeGrafter"/>
</dbReference>
<dbReference type="InterPro" id="IPR004841">
    <property type="entry name" value="AA-permease/SLC12A_dom"/>
</dbReference>
<name>A0A1I8B117_MELHA</name>
<keyword evidence="7" id="KW-1185">Reference proteome</keyword>
<feature type="transmembrane region" description="Helical" evidence="5">
    <location>
        <begin position="347"/>
        <end position="370"/>
    </location>
</feature>
<dbReference type="GO" id="GO:0055075">
    <property type="term" value="P:potassium ion homeostasis"/>
    <property type="evidence" value="ECO:0007669"/>
    <property type="project" value="TreeGrafter"/>
</dbReference>
<feature type="domain" description="Amino acid permease/ SLC12A" evidence="6">
    <location>
        <begin position="439"/>
        <end position="577"/>
    </location>
</feature>
<dbReference type="Gene3D" id="1.20.1740.10">
    <property type="entry name" value="Amino acid/polyamine transporter I"/>
    <property type="match status" value="1"/>
</dbReference>
<dbReference type="GO" id="GO:0006884">
    <property type="term" value="P:cell volume homeostasis"/>
    <property type="evidence" value="ECO:0007669"/>
    <property type="project" value="TreeGrafter"/>
</dbReference>
<feature type="transmembrane region" description="Helical" evidence="5">
    <location>
        <begin position="100"/>
        <end position="125"/>
    </location>
</feature>
<dbReference type="InterPro" id="IPR004842">
    <property type="entry name" value="SLC12A_fam"/>
</dbReference>
<sequence>MPLYRTLGNNLAPLYEEEAPTFYVGCLTPNPQEGIPPAHDFLSGYTTPGPNEREASRYLKANLGVMLGVYLPTIQHILGVTMFIRLFWVVGVAGVWHTMLLLFLCCTCTLLTCISLSAVATNGVLEAAGAYFMISRNLGAEFGSAVGILFYLANTVATSMYLVGGVEVFLLYICPSLTVGGEEVHSDTGMLGMMSNNYRIYGTLLLLIECLIVALGVRFVQLLAPVSLLCVILSILACFAGGIEKAITYNGQHVCMLEDHLLSSRVLNIPHHEDIANICDYCKKGDHIADEFCEGNATTEVCQTYTGGNLRCVNAFPGFNSLVLTQNIDSAGQSILRERETDKAREVYQDVTTSFFILLAIYFPASIIYLGDLKDPQRSIPSGTIAATLTTSFIYYALAILFGASIIGPVLRDKNGKSLDGSLVVASLSWPSPWVVIVGSFLSTFGAALQCLCRAVDAIAEVLDFFFLMCYAFVNLICALHSLMGAPNWRPRFKYYHWSLSLAGAFLCFFIMFASCWYYALIACALTATIYKYVEWKGAKREWGDGLRGLALTTAQYSLMKISEKDPHPKNWRPQLLILHSMPWSKELVDVRYLNLLNFAAQMKAGKGLTMVVSFLRGNPSNEEDMKAAQQVKARMENDMQQLRLRGFAKTLLYDEDQIAGSVNALIQSIGIGGLKPNTLLLSWPTREPSEDQVVDSEYQTFTDKLLAGAVSGMALVVAKGITDFPNTVKLSGHLDVYWIVRDGGLCLLITFFVEA</sequence>
<accession>A0A1I8B117</accession>
<feature type="transmembrane region" description="Helical" evidence="5">
    <location>
        <begin position="465"/>
        <end position="483"/>
    </location>
</feature>
<dbReference type="WBParaSite" id="MhA1_Contig1177.frz3.fgene1">
    <property type="protein sequence ID" value="MhA1_Contig1177.frz3.fgene1"/>
    <property type="gene ID" value="MhA1_Contig1177.frz3.fgene1"/>
</dbReference>
<dbReference type="GO" id="GO:0055064">
    <property type="term" value="P:chloride ion homeostasis"/>
    <property type="evidence" value="ECO:0007669"/>
    <property type="project" value="TreeGrafter"/>
</dbReference>
<dbReference type="GO" id="GO:0007268">
    <property type="term" value="P:chemical synaptic transmission"/>
    <property type="evidence" value="ECO:0007669"/>
    <property type="project" value="TreeGrafter"/>
</dbReference>
<evidence type="ECO:0000256" key="4">
    <source>
        <dbReference type="ARBA" id="ARBA00023136"/>
    </source>
</evidence>
<dbReference type="GO" id="GO:1990573">
    <property type="term" value="P:potassium ion import across plasma membrane"/>
    <property type="evidence" value="ECO:0007669"/>
    <property type="project" value="TreeGrafter"/>
</dbReference>
<evidence type="ECO:0000256" key="2">
    <source>
        <dbReference type="ARBA" id="ARBA00022692"/>
    </source>
</evidence>
<dbReference type="GO" id="GO:0015379">
    <property type="term" value="F:potassium:chloride symporter activity"/>
    <property type="evidence" value="ECO:0007669"/>
    <property type="project" value="TreeGrafter"/>
</dbReference>
<organism evidence="7 8">
    <name type="scientific">Meloidogyne hapla</name>
    <name type="common">Root-knot nematode worm</name>
    <dbReference type="NCBI Taxonomy" id="6305"/>
    <lineage>
        <taxon>Eukaryota</taxon>
        <taxon>Metazoa</taxon>
        <taxon>Ecdysozoa</taxon>
        <taxon>Nematoda</taxon>
        <taxon>Chromadorea</taxon>
        <taxon>Rhabditida</taxon>
        <taxon>Tylenchina</taxon>
        <taxon>Tylenchomorpha</taxon>
        <taxon>Tylenchoidea</taxon>
        <taxon>Meloidogynidae</taxon>
        <taxon>Meloidogyninae</taxon>
        <taxon>Meloidogyne</taxon>
    </lineage>
</organism>
<feature type="transmembrane region" description="Helical" evidence="5">
    <location>
        <begin position="495"/>
        <end position="520"/>
    </location>
</feature>
<comment type="subcellular location">
    <subcellularLocation>
        <location evidence="1">Membrane</location>
        <topology evidence="1">Multi-pass membrane protein</topology>
    </subcellularLocation>
</comment>
<feature type="transmembrane region" description="Helical" evidence="5">
    <location>
        <begin position="200"/>
        <end position="220"/>
    </location>
</feature>
<protein>
    <submittedName>
        <fullName evidence="8">Amino acid permease</fullName>
    </submittedName>
</protein>
<dbReference type="GO" id="GO:0045202">
    <property type="term" value="C:synapse"/>
    <property type="evidence" value="ECO:0007669"/>
    <property type="project" value="GOC"/>
</dbReference>
<dbReference type="Pfam" id="PF00324">
    <property type="entry name" value="AA_permease"/>
    <property type="match status" value="2"/>
</dbReference>
<dbReference type="OMA" id="ARMEFDM"/>
<proteinExistence type="predicted"/>
<reference evidence="8" key="1">
    <citation type="submission" date="2016-11" db="UniProtKB">
        <authorList>
            <consortium name="WormBaseParasite"/>
        </authorList>
    </citation>
    <scope>IDENTIFICATION</scope>
</reference>
<evidence type="ECO:0000256" key="1">
    <source>
        <dbReference type="ARBA" id="ARBA00004141"/>
    </source>
</evidence>
<evidence type="ECO:0000256" key="5">
    <source>
        <dbReference type="SAM" id="Phobius"/>
    </source>
</evidence>
<feature type="transmembrane region" description="Helical" evidence="5">
    <location>
        <begin position="393"/>
        <end position="411"/>
    </location>
</feature>
<dbReference type="PANTHER" id="PTHR11827:SF55">
    <property type="entry name" value="POTASSIUM_CHLORIDE COTRANSPORTER 3"/>
    <property type="match status" value="1"/>
</dbReference>
<keyword evidence="3 5" id="KW-1133">Transmembrane helix</keyword>
<dbReference type="AlphaFoldDB" id="A0A1I8B117"/>
<feature type="transmembrane region" description="Helical" evidence="5">
    <location>
        <begin position="137"/>
        <end position="153"/>
    </location>
</feature>
<dbReference type="Proteomes" id="UP000095281">
    <property type="component" value="Unplaced"/>
</dbReference>
<evidence type="ECO:0000313" key="8">
    <source>
        <dbReference type="WBParaSite" id="MhA1_Contig1177.frz3.fgene1"/>
    </source>
</evidence>
<dbReference type="PANTHER" id="PTHR11827">
    <property type="entry name" value="SOLUTE CARRIER FAMILY 12, CATION COTRANSPORTERS"/>
    <property type="match status" value="1"/>
</dbReference>
<feature type="domain" description="Amino acid permease/ SLC12A" evidence="6">
    <location>
        <begin position="69"/>
        <end position="243"/>
    </location>
</feature>